<dbReference type="PROSITE" id="PS00380">
    <property type="entry name" value="RHODANESE_1"/>
    <property type="match status" value="1"/>
</dbReference>
<evidence type="ECO:0000256" key="1">
    <source>
        <dbReference type="ARBA" id="ARBA00022723"/>
    </source>
</evidence>
<keyword evidence="1" id="KW-0479">Metal-binding</keyword>
<dbReference type="GO" id="GO:0006749">
    <property type="term" value="P:glutathione metabolic process"/>
    <property type="evidence" value="ECO:0007669"/>
    <property type="project" value="InterPro"/>
</dbReference>
<evidence type="ECO:0000313" key="4">
    <source>
        <dbReference type="Proteomes" id="UP000290439"/>
    </source>
</evidence>
<dbReference type="Gene3D" id="3.60.15.10">
    <property type="entry name" value="Ribonuclease Z/Hydroxyacylglutathione hydrolase-like"/>
    <property type="match status" value="1"/>
</dbReference>
<dbReference type="SMART" id="SM00849">
    <property type="entry name" value="Lactamase_B"/>
    <property type="match status" value="1"/>
</dbReference>
<dbReference type="InterPro" id="IPR001763">
    <property type="entry name" value="Rhodanese-like_dom"/>
</dbReference>
<dbReference type="SMART" id="SM00450">
    <property type="entry name" value="RHOD"/>
    <property type="match status" value="2"/>
</dbReference>
<dbReference type="RefSeq" id="WP_130917825.1">
    <property type="nucleotide sequence ID" value="NZ_LR215973.1"/>
</dbReference>
<dbReference type="GO" id="GO:0050313">
    <property type="term" value="F:sulfur dioxygenase activity"/>
    <property type="evidence" value="ECO:0007669"/>
    <property type="project" value="InterPro"/>
</dbReference>
<gene>
    <name evidence="3" type="primary">baeB_2</name>
    <name evidence="3" type="ORF">NCTC10797_03493</name>
</gene>
<dbReference type="Gene3D" id="3.40.250.10">
    <property type="entry name" value="Rhodanese-like domain"/>
    <property type="match status" value="2"/>
</dbReference>
<dbReference type="InterPro" id="IPR001279">
    <property type="entry name" value="Metallo-B-lactamas"/>
</dbReference>
<name>A0A4U8WBC7_9NOCA</name>
<dbReference type="Proteomes" id="UP000290439">
    <property type="component" value="Chromosome"/>
</dbReference>
<accession>A0A4U8WBC7</accession>
<reference evidence="3 4" key="1">
    <citation type="submission" date="2019-02" db="EMBL/GenBank/DDBJ databases">
        <authorList>
            <consortium name="Pathogen Informatics"/>
        </authorList>
    </citation>
    <scope>NUCLEOTIDE SEQUENCE [LARGE SCALE GENOMIC DNA]</scope>
    <source>
        <strain evidence="3 4">3012STDY6756504</strain>
    </source>
</reference>
<dbReference type="EMBL" id="LR215973">
    <property type="protein sequence ID" value="VFA99707.1"/>
    <property type="molecule type" value="Genomic_DNA"/>
</dbReference>
<feature type="domain" description="Rhodanese" evidence="2">
    <location>
        <begin position="265"/>
        <end position="356"/>
    </location>
</feature>
<dbReference type="PANTHER" id="PTHR43084:SF1">
    <property type="entry name" value="PERSULFIDE DIOXYGENASE ETHE1, MITOCHONDRIAL"/>
    <property type="match status" value="1"/>
</dbReference>
<dbReference type="GO" id="GO:0070813">
    <property type="term" value="P:hydrogen sulfide metabolic process"/>
    <property type="evidence" value="ECO:0007669"/>
    <property type="project" value="TreeGrafter"/>
</dbReference>
<dbReference type="Pfam" id="PF00753">
    <property type="entry name" value="Lactamase_B"/>
    <property type="match status" value="1"/>
</dbReference>
<dbReference type="GO" id="GO:0046872">
    <property type="term" value="F:metal ion binding"/>
    <property type="evidence" value="ECO:0007669"/>
    <property type="project" value="UniProtKB-KW"/>
</dbReference>
<dbReference type="InterPro" id="IPR051682">
    <property type="entry name" value="Mito_Persulfide_Diox"/>
</dbReference>
<dbReference type="CDD" id="cd00158">
    <property type="entry name" value="RHOD"/>
    <property type="match status" value="2"/>
</dbReference>
<dbReference type="EC" id="3.-.-.-" evidence="3"/>
<keyword evidence="3" id="KW-0378">Hydrolase</keyword>
<protein>
    <submittedName>
        <fullName evidence="3">Probable polyketide biosynthesis zinc-dependent hydrolase BaeB</fullName>
        <ecNumber evidence="3">3.-.-.-</ecNumber>
    </submittedName>
</protein>
<dbReference type="InterPro" id="IPR036866">
    <property type="entry name" value="RibonucZ/Hydroxyglut_hydro"/>
</dbReference>
<feature type="domain" description="Rhodanese" evidence="2">
    <location>
        <begin position="366"/>
        <end position="453"/>
    </location>
</feature>
<evidence type="ECO:0000313" key="3">
    <source>
        <dbReference type="EMBL" id="VFA99707.1"/>
    </source>
</evidence>
<dbReference type="InterPro" id="IPR001307">
    <property type="entry name" value="Thiosulphate_STrfase_CS"/>
</dbReference>
<dbReference type="PANTHER" id="PTHR43084">
    <property type="entry name" value="PERSULFIDE DIOXYGENASE ETHE1"/>
    <property type="match status" value="1"/>
</dbReference>
<sequence length="456" mass="48109">MTTELTLVPVIDEGLGNSTYLLDLGDGRALVLDPERDLRQVRAEAARLGVRIAYAVETHLHADFISGARELAETEGATVLAPEVGPRGFDVTTLGDTDRVELGQFTLEALFTPGHSPEHLSYLLYDGDRLLGVFTGGSLMVGTAGRTDLVSPEQTVPLARAQYHSLQRLMTLPDDTPVWPTHGAGSFCSSSLTGERVSTIGHERATNPLLQVDGEDAFVDALLASLGTFPDYFLRLGEVNHKGPAVLGETLDIPPLTSTQVQELIADGAQLVDVRPAADFAAGHIPGALSITLRPVFATWLGWLADPNRPVVIIRAPGQSADDIAWDAAKVGFDSLAGELTGGMNAWTGATEAHEVRLTDANRIAADPPEVVLDVRQRNEFANGHAPAARNIELAALTGALPELPAGPVLVMCGHGERAMTAASILAAAGRTDVHVLDGGPGDYARATGDDLVTES</sequence>
<dbReference type="AlphaFoldDB" id="A0A4U8WBC7"/>
<dbReference type="GO" id="GO:0004792">
    <property type="term" value="F:thiosulfate-cyanide sulfurtransferase activity"/>
    <property type="evidence" value="ECO:0007669"/>
    <property type="project" value="InterPro"/>
</dbReference>
<dbReference type="CDD" id="cd07724">
    <property type="entry name" value="POD-like_MBL-fold"/>
    <property type="match status" value="1"/>
</dbReference>
<dbReference type="SUPFAM" id="SSF56281">
    <property type="entry name" value="Metallo-hydrolase/oxidoreductase"/>
    <property type="match status" value="1"/>
</dbReference>
<dbReference type="SUPFAM" id="SSF52821">
    <property type="entry name" value="Rhodanese/Cell cycle control phosphatase"/>
    <property type="match status" value="2"/>
</dbReference>
<organism evidence="3 4">
    <name type="scientific">Nocardia cyriacigeorgica</name>
    <dbReference type="NCBI Taxonomy" id="135487"/>
    <lineage>
        <taxon>Bacteria</taxon>
        <taxon>Bacillati</taxon>
        <taxon>Actinomycetota</taxon>
        <taxon>Actinomycetes</taxon>
        <taxon>Mycobacteriales</taxon>
        <taxon>Nocardiaceae</taxon>
        <taxon>Nocardia</taxon>
    </lineage>
</organism>
<dbReference type="InterPro" id="IPR036873">
    <property type="entry name" value="Rhodanese-like_dom_sf"/>
</dbReference>
<dbReference type="InterPro" id="IPR044528">
    <property type="entry name" value="POD-like_MBL-fold"/>
</dbReference>
<dbReference type="PROSITE" id="PS50206">
    <property type="entry name" value="RHODANESE_3"/>
    <property type="match status" value="2"/>
</dbReference>
<dbReference type="GO" id="GO:0016787">
    <property type="term" value="F:hydrolase activity"/>
    <property type="evidence" value="ECO:0007669"/>
    <property type="project" value="UniProtKB-KW"/>
</dbReference>
<dbReference type="Pfam" id="PF00581">
    <property type="entry name" value="Rhodanese"/>
    <property type="match status" value="2"/>
</dbReference>
<evidence type="ECO:0000259" key="2">
    <source>
        <dbReference type="PROSITE" id="PS50206"/>
    </source>
</evidence>
<proteinExistence type="predicted"/>